<dbReference type="PANTHER" id="PTHR43466">
    <property type="entry name" value="2-OXO-4-HYDROXY-4-CARBOXY-5-UREIDOIMIDAZOLINE DECARBOXYLASE-RELATED"/>
    <property type="match status" value="1"/>
</dbReference>
<dbReference type="Pfam" id="PF09349">
    <property type="entry name" value="OHCU_decarbox"/>
    <property type="match status" value="1"/>
</dbReference>
<evidence type="ECO:0000313" key="10">
    <source>
        <dbReference type="Proteomes" id="UP001321475"/>
    </source>
</evidence>
<evidence type="ECO:0000259" key="8">
    <source>
        <dbReference type="Pfam" id="PF09349"/>
    </source>
</evidence>
<evidence type="ECO:0000256" key="2">
    <source>
        <dbReference type="ARBA" id="ARBA00004754"/>
    </source>
</evidence>
<comment type="catalytic activity">
    <reaction evidence="1">
        <text>5-hydroxy-2-oxo-4-ureido-2,5-dihydro-1H-imidazole-5-carboxylate + H(+) = (S)-allantoin + CO2</text>
        <dbReference type="Rhea" id="RHEA:26301"/>
        <dbReference type="ChEBI" id="CHEBI:15378"/>
        <dbReference type="ChEBI" id="CHEBI:15678"/>
        <dbReference type="ChEBI" id="CHEBI:16526"/>
        <dbReference type="ChEBI" id="CHEBI:58639"/>
        <dbReference type="EC" id="4.1.1.97"/>
    </reaction>
</comment>
<dbReference type="PANTHER" id="PTHR43466:SF1">
    <property type="entry name" value="2-OXO-4-HYDROXY-4-CARBOXY-5-UREIDOIMIDAZOLINE DECARBOXYLASE-RELATED"/>
    <property type="match status" value="1"/>
</dbReference>
<reference evidence="10" key="1">
    <citation type="journal article" date="2019" name="Int. J. Syst. Evol. Microbiol.">
        <title>The Global Catalogue of Microorganisms (GCM) 10K type strain sequencing project: providing services to taxonomists for standard genome sequencing and annotation.</title>
        <authorList>
            <consortium name="The Broad Institute Genomics Platform"/>
            <consortium name="The Broad Institute Genome Sequencing Center for Infectious Disease"/>
            <person name="Wu L."/>
            <person name="Ma J."/>
        </authorList>
    </citation>
    <scope>NUCLEOTIDE SEQUENCE [LARGE SCALE GENOMIC DNA]</scope>
    <source>
        <strain evidence="10">NBRC 108565</strain>
    </source>
</reference>
<comment type="pathway">
    <text evidence="2">Purine metabolism; urate degradation; (S)-allantoin from urate: step 3/3.</text>
</comment>
<keyword evidence="5" id="KW-0210">Decarboxylase</keyword>
<dbReference type="NCBIfam" id="TIGR03180">
    <property type="entry name" value="UraD_2"/>
    <property type="match status" value="1"/>
</dbReference>
<dbReference type="RefSeq" id="WP_286217678.1">
    <property type="nucleotide sequence ID" value="NZ_AP027729.1"/>
</dbReference>
<dbReference type="Gene3D" id="1.10.3330.10">
    <property type="entry name" value="Oxo-4-hydroxy-4-carboxy-5-ureidoimidazoline decarboxylase"/>
    <property type="match status" value="1"/>
</dbReference>
<feature type="compositionally biased region" description="Basic and acidic residues" evidence="7">
    <location>
        <begin position="68"/>
        <end position="85"/>
    </location>
</feature>
<proteinExistence type="predicted"/>
<dbReference type="SUPFAM" id="SSF158694">
    <property type="entry name" value="UraD-Like"/>
    <property type="match status" value="1"/>
</dbReference>
<name>A0ABM8G5Q7_9CELL</name>
<sequence length="165" mass="17954">MQIEEFNTQDRAAAVAAVRPCLDVERWVDEVVDGRPYADVEALATAGQSAAAPLRSDEVAQAMSHHPRIGDRPSGDHAEAEHSRAEQAGVGALADDTAAALRRGNQQYEEKFDRVFLIRAAGRSADEILASLTERLQNTPDQEDEIVADQLRQIAVLRLRGLIGS</sequence>
<evidence type="ECO:0000256" key="1">
    <source>
        <dbReference type="ARBA" id="ARBA00001163"/>
    </source>
</evidence>
<dbReference type="InterPro" id="IPR036778">
    <property type="entry name" value="OHCU_decarboxylase_sf"/>
</dbReference>
<keyword evidence="6" id="KW-0456">Lyase</keyword>
<evidence type="ECO:0000256" key="3">
    <source>
        <dbReference type="ARBA" id="ARBA00012257"/>
    </source>
</evidence>
<dbReference type="InterPro" id="IPR017595">
    <property type="entry name" value="OHCU_decarboxylase-2"/>
</dbReference>
<feature type="region of interest" description="Disordered" evidence="7">
    <location>
        <begin position="58"/>
        <end position="92"/>
    </location>
</feature>
<dbReference type="InterPro" id="IPR018020">
    <property type="entry name" value="OHCU_decarboxylase"/>
</dbReference>
<dbReference type="EMBL" id="AP027729">
    <property type="protein sequence ID" value="BDZ43440.1"/>
    <property type="molecule type" value="Genomic_DNA"/>
</dbReference>
<protein>
    <recommendedName>
        <fullName evidence="3">2-oxo-4-hydroxy-4-carboxy-5-ureidoimidazoline decarboxylase</fullName>
        <ecNumber evidence="3">4.1.1.97</ecNumber>
    </recommendedName>
</protein>
<evidence type="ECO:0000256" key="5">
    <source>
        <dbReference type="ARBA" id="ARBA00022793"/>
    </source>
</evidence>
<evidence type="ECO:0000256" key="6">
    <source>
        <dbReference type="ARBA" id="ARBA00023239"/>
    </source>
</evidence>
<organism evidence="9 10">
    <name type="scientific">Paraoerskovia sediminicola</name>
    <dbReference type="NCBI Taxonomy" id="1138587"/>
    <lineage>
        <taxon>Bacteria</taxon>
        <taxon>Bacillati</taxon>
        <taxon>Actinomycetota</taxon>
        <taxon>Actinomycetes</taxon>
        <taxon>Micrococcales</taxon>
        <taxon>Cellulomonadaceae</taxon>
        <taxon>Paraoerskovia</taxon>
    </lineage>
</organism>
<dbReference type="Proteomes" id="UP001321475">
    <property type="component" value="Chromosome"/>
</dbReference>
<keyword evidence="10" id="KW-1185">Reference proteome</keyword>
<feature type="domain" description="Oxo-4-hydroxy-4-carboxy-5-ureidoimidazoline decarboxylase" evidence="8">
    <location>
        <begin position="7"/>
        <end position="160"/>
    </location>
</feature>
<dbReference type="NCBIfam" id="NF010372">
    <property type="entry name" value="PRK13798.1"/>
    <property type="match status" value="1"/>
</dbReference>
<accession>A0ABM8G5Q7</accession>
<keyword evidence="4" id="KW-0659">Purine metabolism</keyword>
<evidence type="ECO:0000313" key="9">
    <source>
        <dbReference type="EMBL" id="BDZ43440.1"/>
    </source>
</evidence>
<evidence type="ECO:0000256" key="7">
    <source>
        <dbReference type="SAM" id="MobiDB-lite"/>
    </source>
</evidence>
<evidence type="ECO:0000256" key="4">
    <source>
        <dbReference type="ARBA" id="ARBA00022631"/>
    </source>
</evidence>
<gene>
    <name evidence="9" type="ORF">GCM10025865_27390</name>
</gene>
<dbReference type="EC" id="4.1.1.97" evidence="3"/>